<name>K0SSR5_THAOC</name>
<gene>
    <name evidence="1" type="ORF">THAOC_10854</name>
</gene>
<protein>
    <submittedName>
        <fullName evidence="1">Uncharacterized protein</fullName>
    </submittedName>
</protein>
<feature type="non-terminal residue" evidence="1">
    <location>
        <position position="1"/>
    </location>
</feature>
<comment type="caution">
    <text evidence="1">The sequence shown here is derived from an EMBL/GenBank/DDBJ whole genome shotgun (WGS) entry which is preliminary data.</text>
</comment>
<proteinExistence type="predicted"/>
<organism evidence="1 2">
    <name type="scientific">Thalassiosira oceanica</name>
    <name type="common">Marine diatom</name>
    <dbReference type="NCBI Taxonomy" id="159749"/>
    <lineage>
        <taxon>Eukaryota</taxon>
        <taxon>Sar</taxon>
        <taxon>Stramenopiles</taxon>
        <taxon>Ochrophyta</taxon>
        <taxon>Bacillariophyta</taxon>
        <taxon>Coscinodiscophyceae</taxon>
        <taxon>Thalassiosirophycidae</taxon>
        <taxon>Thalassiosirales</taxon>
        <taxon>Thalassiosiraceae</taxon>
        <taxon>Thalassiosira</taxon>
    </lineage>
</organism>
<accession>K0SSR5</accession>
<reference evidence="1 2" key="1">
    <citation type="journal article" date="2012" name="Genome Biol.">
        <title>Genome and low-iron response of an oceanic diatom adapted to chronic iron limitation.</title>
        <authorList>
            <person name="Lommer M."/>
            <person name="Specht M."/>
            <person name="Roy A.S."/>
            <person name="Kraemer L."/>
            <person name="Andreson R."/>
            <person name="Gutowska M.A."/>
            <person name="Wolf J."/>
            <person name="Bergner S.V."/>
            <person name="Schilhabel M.B."/>
            <person name="Klostermeier U.C."/>
            <person name="Beiko R.G."/>
            <person name="Rosenstiel P."/>
            <person name="Hippler M."/>
            <person name="Laroche J."/>
        </authorList>
    </citation>
    <scope>NUCLEOTIDE SEQUENCE [LARGE SCALE GENOMIC DNA]</scope>
    <source>
        <strain evidence="1 2">CCMP1005</strain>
    </source>
</reference>
<dbReference type="AlphaFoldDB" id="K0SSR5"/>
<sequence length="168" mass="18616">GELNNDPNFRKALLEKLKLGVIKFMTDAPQGPRKCLWEQTGNSGPKRGLYVSLFPANNNYLGVKGPNGVSGCHWGYILPNNYLCCCEGPMGCWSSLGLYLANNYRCFEGPAATGVARCHWGYFLPHTDRQRHASVCWLVSEPSKAHNQLVWVGVTPRAPRVLQPGARN</sequence>
<dbReference type="Proteomes" id="UP000266841">
    <property type="component" value="Unassembled WGS sequence"/>
</dbReference>
<keyword evidence="2" id="KW-1185">Reference proteome</keyword>
<evidence type="ECO:0000313" key="2">
    <source>
        <dbReference type="Proteomes" id="UP000266841"/>
    </source>
</evidence>
<dbReference type="EMBL" id="AGNL01012201">
    <property type="protein sequence ID" value="EJK68019.1"/>
    <property type="molecule type" value="Genomic_DNA"/>
</dbReference>
<evidence type="ECO:0000313" key="1">
    <source>
        <dbReference type="EMBL" id="EJK68019.1"/>
    </source>
</evidence>